<evidence type="ECO:0000313" key="4">
    <source>
        <dbReference type="EMBL" id="KAJ7377460.1"/>
    </source>
</evidence>
<dbReference type="PROSITE" id="PS50197">
    <property type="entry name" value="BEACH"/>
    <property type="match status" value="1"/>
</dbReference>
<dbReference type="SMART" id="SM01026">
    <property type="entry name" value="Beach"/>
    <property type="match status" value="1"/>
</dbReference>
<keyword evidence="1" id="KW-0853">WD repeat</keyword>
<feature type="region of interest" description="Disordered" evidence="2">
    <location>
        <begin position="1314"/>
        <end position="1357"/>
    </location>
</feature>
<dbReference type="InterPro" id="IPR036372">
    <property type="entry name" value="BEACH_dom_sf"/>
</dbReference>
<feature type="region of interest" description="Disordered" evidence="2">
    <location>
        <begin position="1165"/>
        <end position="1211"/>
    </location>
</feature>
<dbReference type="CDD" id="cd06071">
    <property type="entry name" value="Beach"/>
    <property type="match status" value="1"/>
</dbReference>
<accession>A0A9X0CVU2</accession>
<feature type="region of interest" description="Disordered" evidence="2">
    <location>
        <begin position="345"/>
        <end position="365"/>
    </location>
</feature>
<comment type="caution">
    <text evidence="4">The sequence shown here is derived from an EMBL/GenBank/DDBJ whole genome shotgun (WGS) entry which is preliminary data.</text>
</comment>
<dbReference type="Pfam" id="PF02138">
    <property type="entry name" value="Beach"/>
    <property type="match status" value="1"/>
</dbReference>
<feature type="compositionally biased region" description="Basic and acidic residues" evidence="2">
    <location>
        <begin position="1315"/>
        <end position="1326"/>
    </location>
</feature>
<dbReference type="InterPro" id="IPR015943">
    <property type="entry name" value="WD40/YVTN_repeat-like_dom_sf"/>
</dbReference>
<feature type="domain" description="BEACH" evidence="3">
    <location>
        <begin position="1"/>
        <end position="241"/>
    </location>
</feature>
<dbReference type="Proteomes" id="UP001163046">
    <property type="component" value="Unassembled WGS sequence"/>
</dbReference>
<dbReference type="EMBL" id="MU826378">
    <property type="protein sequence ID" value="KAJ7377460.1"/>
    <property type="molecule type" value="Genomic_DNA"/>
</dbReference>
<reference evidence="4" key="1">
    <citation type="submission" date="2023-01" db="EMBL/GenBank/DDBJ databases">
        <title>Genome assembly of the deep-sea coral Lophelia pertusa.</title>
        <authorList>
            <person name="Herrera S."/>
            <person name="Cordes E."/>
        </authorList>
    </citation>
    <scope>NUCLEOTIDE SEQUENCE</scope>
    <source>
        <strain evidence="4">USNM1676648</strain>
        <tissue evidence="4">Polyp</tissue>
    </source>
</reference>
<evidence type="ECO:0000313" key="5">
    <source>
        <dbReference type="Proteomes" id="UP001163046"/>
    </source>
</evidence>
<dbReference type="Gene3D" id="2.130.10.10">
    <property type="entry name" value="YVTN repeat-like/Quinoprotein amine dehydrogenase"/>
    <property type="match status" value="2"/>
</dbReference>
<dbReference type="PANTHER" id="PTHR46866:SF1">
    <property type="entry name" value="GH12955P"/>
    <property type="match status" value="1"/>
</dbReference>
<proteinExistence type="predicted"/>
<feature type="compositionally biased region" description="Acidic residues" evidence="2">
    <location>
        <begin position="935"/>
        <end position="953"/>
    </location>
</feature>
<dbReference type="PANTHER" id="PTHR46866">
    <property type="entry name" value="GH12955P"/>
    <property type="match status" value="1"/>
</dbReference>
<keyword evidence="5" id="KW-1185">Reference proteome</keyword>
<organism evidence="4 5">
    <name type="scientific">Desmophyllum pertusum</name>
    <dbReference type="NCBI Taxonomy" id="174260"/>
    <lineage>
        <taxon>Eukaryota</taxon>
        <taxon>Metazoa</taxon>
        <taxon>Cnidaria</taxon>
        <taxon>Anthozoa</taxon>
        <taxon>Hexacorallia</taxon>
        <taxon>Scleractinia</taxon>
        <taxon>Caryophylliina</taxon>
        <taxon>Caryophylliidae</taxon>
        <taxon>Desmophyllum</taxon>
    </lineage>
</organism>
<dbReference type="PROSITE" id="PS50294">
    <property type="entry name" value="WD_REPEATS_REGION"/>
    <property type="match status" value="1"/>
</dbReference>
<dbReference type="InterPro" id="IPR000409">
    <property type="entry name" value="BEACH_dom"/>
</dbReference>
<dbReference type="SUPFAM" id="SSF81837">
    <property type="entry name" value="BEACH domain"/>
    <property type="match status" value="1"/>
</dbReference>
<dbReference type="PROSITE" id="PS50082">
    <property type="entry name" value="WD_REPEATS_2"/>
    <property type="match status" value="1"/>
</dbReference>
<evidence type="ECO:0000259" key="3">
    <source>
        <dbReference type="PROSITE" id="PS50197"/>
    </source>
</evidence>
<feature type="compositionally biased region" description="Acidic residues" evidence="2">
    <location>
        <begin position="908"/>
        <end position="921"/>
    </location>
</feature>
<dbReference type="SMART" id="SM00320">
    <property type="entry name" value="WD40"/>
    <property type="match status" value="6"/>
</dbReference>
<feature type="region of interest" description="Disordered" evidence="2">
    <location>
        <begin position="881"/>
        <end position="987"/>
    </location>
</feature>
<feature type="compositionally biased region" description="Basic and acidic residues" evidence="2">
    <location>
        <begin position="352"/>
        <end position="365"/>
    </location>
</feature>
<sequence>MALNVLVGRRLGDPNYHPVFPWVTDFSVRDGGYRDLKKSKFRLNKGDRQLDVTYKAALLDSQEGAPPHHVSDVLSDITYHVYLARRTPKSVLCDHVRTNWVANEYPSSMERLYHWTPDECIPQFFSDATIFQSVHVDLPDLELPLWTTSGEEFIRWHRSVLESEAVSANLHHWIDLTFGYKLAGKAAVKAKNVYLHLIDKHQSLSNHGVVQLFTEPHPGRAQPCLPHTNTLFLGRGEHEIVDGKVIRSLAHLDNDHMAEKSSILEESVVSVESVSENDFLLGHQPKAADNGQEHNSKPVAVTGKEAINEDEGSKGAQFEPISIPTNYNPLDMLDKFEALEKFKNQFGPRSESTGDSHEGKSDEKTNFGKLVQADMITLGCAIVEMLMPGKVQLSTCGLAGRQRERAIAKLCETNDKLLPRFARAGVQALFKGVSSPTEVDTVSHNGWLPPLTADLLLQPHLGLFPFPSYFSALHEFLAEFYHSGRKVEGNTHKSKPQDSLVFLRNEVGYTVEQVDIAASRLPDLLSIVDDEGIKLLLYHLDPLFTCLQTRRHACTQLFDMLAQALGPKNTVKAFLKCLVSLFDSHALDIYEVITKQTFLSQIIVRFGLDGFLKHFISFVVDAVAFKSQMQSKAEKADRLSVHSTEGITSEIPVPEREYTAKDVQLDMDDLDLPGSFLREASEDQEVQIGSYSMDIEELETHINTRQNLDRVRDRDDKDDEMVEQVTLLPRGSIDEEDDDDDDDVVIDEVDDGGRSGKVVGIDNIRDTVCEQRGVGGGDSSTLTTVGTGNDSTNIIGIVDVEGKELDAISDAIQRKEEISVVCEANQDNVLEMDALQDLSVRKGQVELQKFDASSRQREEISESFTVEAGVINMVARRVTHQGTTKDKGDGLTEECNEEVVRDKNSDGFIEEDNEEIEETEGNGENSLEEVRIPDEENLASEEDEEESSSEDESQGNAILDQENDEARKDQPSACPIKTFYNGTKAKTMQQEKKVQKQHDELTPGTISGIAAESIVWLAPRLGPVLTSKYIASQLLTMLPHCYMGYVGSDDDDDDAKMVNDRNAKWLLFCLSNFCTLYGEAFPVESIRGIQTKVTQRGEAALAGSSHFSSGVAARQAICRSYIDVLTVVCLKLERELARENMTAPLQQFFSCFELERMRMLKMNEMEDDSSSPLGRETGSDNGQELEGASEGRDDSDTSGADESDIATESRDDLYNTPVYEELCQTFSAAIAHHAFVPLCGIMGSKYMESSLHNHDLIWNLCCSHDAQLSHPTCEDTRASEDEEDGEEDGNHIVGVGASEAVSGSHGVDDAVEEQMQDKKGGKQGEKVKKKPKPPMWLSKKLSKAKDVPTNLPSSSSSDQYLRGSWLTHWENQLSVKGKVGNKFSLQQVKLQTFTGHSGPVRSVYVQDSEHCFLSASKDKTVKLWSLSNHGDGTAQSASSWTYYRHTRPVFHVGMVESVRQAVSCDGSLHLWDPVSGRCLGIFDQPRNNPIAVVTTLPAPSQCVVAAMSEGTARFLDVRQHSFVTEWKVTTSSVPGTVRDVCCSPDGRWIAFGFSTGLASVLDIRGGLLRSQRRAHTGDIFQVKAFSSTSFVTSSVDSGLALWKDDGLRLKTLKGPSDPLPSLLVWRDQVISASISGRIGVHNLQEDFTEDPYVSYKLSSDVFRGGITCLGYLPLNRLLLIGSDTGNIVLCS</sequence>
<dbReference type="SUPFAM" id="SSF50978">
    <property type="entry name" value="WD40 repeat-like"/>
    <property type="match status" value="1"/>
</dbReference>
<name>A0A9X0CVU2_9CNID</name>
<dbReference type="OrthoDB" id="29306at2759"/>
<evidence type="ECO:0000256" key="1">
    <source>
        <dbReference type="PROSITE-ProRule" id="PRU00221"/>
    </source>
</evidence>
<gene>
    <name evidence="4" type="primary">WDR81_1</name>
    <name evidence="4" type="ORF">OS493_028901</name>
</gene>
<feature type="repeat" description="WD" evidence="1">
    <location>
        <begin position="1393"/>
        <end position="1428"/>
    </location>
</feature>
<dbReference type="Pfam" id="PF00400">
    <property type="entry name" value="WD40"/>
    <property type="match status" value="1"/>
</dbReference>
<dbReference type="InterPro" id="IPR036322">
    <property type="entry name" value="WD40_repeat_dom_sf"/>
</dbReference>
<dbReference type="Gene3D" id="1.10.1540.10">
    <property type="entry name" value="BEACH domain"/>
    <property type="match status" value="1"/>
</dbReference>
<evidence type="ECO:0000256" key="2">
    <source>
        <dbReference type="SAM" id="MobiDB-lite"/>
    </source>
</evidence>
<dbReference type="InterPro" id="IPR001680">
    <property type="entry name" value="WD40_rpt"/>
</dbReference>
<protein>
    <submittedName>
        <fullName evidence="4">WD repeat-containing protein 81</fullName>
    </submittedName>
</protein>